<dbReference type="Proteomes" id="UP000663760">
    <property type="component" value="Chromosome 3"/>
</dbReference>
<dbReference type="InterPro" id="IPR008501">
    <property type="entry name" value="THOC7/Mft1"/>
</dbReference>
<dbReference type="EMBL" id="LR746266">
    <property type="protein sequence ID" value="CAA7393261.1"/>
    <property type="molecule type" value="Genomic_DNA"/>
</dbReference>
<reference evidence="7" key="1">
    <citation type="submission" date="2019-12" db="EMBL/GenBank/DDBJ databases">
        <authorList>
            <person name="Scholz U."/>
            <person name="Mascher M."/>
            <person name="Fiebig A."/>
        </authorList>
    </citation>
    <scope>NUCLEOTIDE SEQUENCE</scope>
</reference>
<dbReference type="EMBL" id="LR743590">
    <property type="protein sequence ID" value="CAA2617535.1"/>
    <property type="molecule type" value="Genomic_DNA"/>
</dbReference>
<evidence type="ECO:0000256" key="6">
    <source>
        <dbReference type="SAM" id="MobiDB-lite"/>
    </source>
</evidence>
<accession>A0A7I8IH74</accession>
<keyword evidence="4" id="KW-0539">Nucleus</keyword>
<evidence type="ECO:0000313" key="7">
    <source>
        <dbReference type="EMBL" id="CAA2617535.1"/>
    </source>
</evidence>
<feature type="region of interest" description="Disordered" evidence="6">
    <location>
        <begin position="208"/>
        <end position="228"/>
    </location>
</feature>
<protein>
    <submittedName>
        <fullName evidence="7">Uncharacterized protein</fullName>
    </submittedName>
</protein>
<evidence type="ECO:0000256" key="5">
    <source>
        <dbReference type="SAM" id="Coils"/>
    </source>
</evidence>
<name>A0A7I8IH74_SPIIN</name>
<dbReference type="Pfam" id="PF05615">
    <property type="entry name" value="THOC7"/>
    <property type="match status" value="1"/>
</dbReference>
<evidence type="ECO:0000256" key="3">
    <source>
        <dbReference type="ARBA" id="ARBA00023054"/>
    </source>
</evidence>
<comment type="subcellular location">
    <subcellularLocation>
        <location evidence="1">Nucleus</location>
    </subcellularLocation>
</comment>
<evidence type="ECO:0000256" key="1">
    <source>
        <dbReference type="ARBA" id="ARBA00004123"/>
    </source>
</evidence>
<evidence type="ECO:0000313" key="9">
    <source>
        <dbReference type="Proteomes" id="UP000663760"/>
    </source>
</evidence>
<dbReference type="OrthoDB" id="205166at2759"/>
<evidence type="ECO:0000256" key="2">
    <source>
        <dbReference type="ARBA" id="ARBA00006482"/>
    </source>
</evidence>
<dbReference type="GO" id="GO:0000445">
    <property type="term" value="C:THO complex part of transcription export complex"/>
    <property type="evidence" value="ECO:0007669"/>
    <property type="project" value="InterPro"/>
</dbReference>
<keyword evidence="9" id="KW-1185">Reference proteome</keyword>
<comment type="similarity">
    <text evidence="2">Belongs to the THOC7 family.</text>
</comment>
<dbReference type="AlphaFoldDB" id="A0A7I8IH74"/>
<gene>
    <name evidence="7" type="ORF">SI7747_03003699</name>
    <name evidence="8" type="ORF">SI8410_03004037</name>
</gene>
<proteinExistence type="inferred from homology"/>
<organism evidence="7">
    <name type="scientific">Spirodela intermedia</name>
    <name type="common">Intermediate duckweed</name>
    <dbReference type="NCBI Taxonomy" id="51605"/>
    <lineage>
        <taxon>Eukaryota</taxon>
        <taxon>Viridiplantae</taxon>
        <taxon>Streptophyta</taxon>
        <taxon>Embryophyta</taxon>
        <taxon>Tracheophyta</taxon>
        <taxon>Spermatophyta</taxon>
        <taxon>Magnoliopsida</taxon>
        <taxon>Liliopsida</taxon>
        <taxon>Araceae</taxon>
        <taxon>Lemnoideae</taxon>
        <taxon>Spirodela</taxon>
    </lineage>
</organism>
<sequence length="228" mass="25785">MAAHFAFGPQEDDPIIKHRLLTRVTTTRGEPPLKRLQKKFLSLVAELEKEGDNLRDCERLHRAFLQEMTTFELPLFKSRAAVAANRREKEGFNELQQAALRQIEQARADIEDLKKQLEESRIERQHKEECEAIRKLVALQPPRSETQKTITALEKEIAALEAENAAAIRTVDLRKKQFSLLLHVVDELQSTIEDEQRIVADELRALAGDGRDCPEDGGSGGPDAMAVD</sequence>
<dbReference type="PANTHER" id="PTHR23405">
    <property type="entry name" value="MAINTENANCE OF KILLER 16 MAK16 PROTEIN-RELATED"/>
    <property type="match status" value="1"/>
</dbReference>
<dbReference type="GO" id="GO:0006406">
    <property type="term" value="P:mRNA export from nucleus"/>
    <property type="evidence" value="ECO:0007669"/>
    <property type="project" value="TreeGrafter"/>
</dbReference>
<dbReference type="PANTHER" id="PTHR23405:SF5">
    <property type="entry name" value="THO COMPLEX SUBUNIT 7 HOMOLOG"/>
    <property type="match status" value="1"/>
</dbReference>
<evidence type="ECO:0000313" key="8">
    <source>
        <dbReference type="EMBL" id="CAA7393261.1"/>
    </source>
</evidence>
<dbReference type="GO" id="GO:0006397">
    <property type="term" value="P:mRNA processing"/>
    <property type="evidence" value="ECO:0007669"/>
    <property type="project" value="InterPro"/>
</dbReference>
<feature type="coiled-coil region" evidence="5">
    <location>
        <begin position="93"/>
        <end position="170"/>
    </location>
</feature>
<evidence type="ECO:0000256" key="4">
    <source>
        <dbReference type="ARBA" id="ARBA00023242"/>
    </source>
</evidence>
<keyword evidence="3 5" id="KW-0175">Coiled coil</keyword>